<comment type="caution">
    <text evidence="2">The sequence shown here is derived from an EMBL/GenBank/DDBJ whole genome shotgun (WGS) entry which is preliminary data.</text>
</comment>
<protein>
    <submittedName>
        <fullName evidence="2">Uncharacterized protein</fullName>
    </submittedName>
</protein>
<proteinExistence type="predicted"/>
<dbReference type="EMBL" id="JELW01000006">
    <property type="protein sequence ID" value="EXV01864.1"/>
    <property type="molecule type" value="Genomic_DNA"/>
</dbReference>
<evidence type="ECO:0000313" key="2">
    <source>
        <dbReference type="EMBL" id="EXV01864.1"/>
    </source>
</evidence>
<dbReference type="AlphaFoldDB" id="A0A0A1UVK4"/>
<accession>A0A0A1UVK4</accession>
<keyword evidence="1" id="KW-0732">Signal</keyword>
<feature type="signal peptide" evidence="1">
    <location>
        <begin position="1"/>
        <end position="18"/>
    </location>
</feature>
<organism evidence="2 3">
    <name type="scientific">Metarhizium robertsii</name>
    <dbReference type="NCBI Taxonomy" id="568076"/>
    <lineage>
        <taxon>Eukaryota</taxon>
        <taxon>Fungi</taxon>
        <taxon>Dikarya</taxon>
        <taxon>Ascomycota</taxon>
        <taxon>Pezizomycotina</taxon>
        <taxon>Sordariomycetes</taxon>
        <taxon>Hypocreomycetidae</taxon>
        <taxon>Hypocreales</taxon>
        <taxon>Clavicipitaceae</taxon>
        <taxon>Metarhizium</taxon>
    </lineage>
</organism>
<dbReference type="eggNOG" id="ENOG502T5UM">
    <property type="taxonomic scope" value="Eukaryota"/>
</dbReference>
<evidence type="ECO:0000313" key="3">
    <source>
        <dbReference type="Proteomes" id="UP000030151"/>
    </source>
</evidence>
<feature type="chain" id="PRO_5001991950" evidence="1">
    <location>
        <begin position="19"/>
        <end position="93"/>
    </location>
</feature>
<dbReference type="OrthoDB" id="4939837at2759"/>
<dbReference type="HOGENOM" id="CLU_173474_0_0_1"/>
<sequence length="93" mass="10268">MVRFTAIAILAFAASALAAPQGANNGGDQIFDFNDKPLKGDKKAKFLDLEKQGDAKFEELTKTYTPEQQQLENDLNSIHSQMDDILGVPKQQQ</sequence>
<gene>
    <name evidence="2" type="ORF">X797_004698</name>
</gene>
<dbReference type="Proteomes" id="UP000030151">
    <property type="component" value="Unassembled WGS sequence"/>
</dbReference>
<reference evidence="2 3" key="1">
    <citation type="submission" date="2014-02" db="EMBL/GenBank/DDBJ databases">
        <title>The genome sequence of the entomopathogenic fungus Metarhizium robertsii ARSEF 2575.</title>
        <authorList>
            <person name="Giuliano Garisto Donzelli B."/>
            <person name="Roe B.A."/>
            <person name="Macmil S.L."/>
            <person name="Krasnoff S.B."/>
            <person name="Gibson D.M."/>
        </authorList>
    </citation>
    <scope>NUCLEOTIDE SEQUENCE [LARGE SCALE GENOMIC DNA]</scope>
    <source>
        <strain evidence="2 3">ARSEF 2575</strain>
    </source>
</reference>
<name>A0A0A1UVK4_9HYPO</name>
<evidence type="ECO:0000256" key="1">
    <source>
        <dbReference type="SAM" id="SignalP"/>
    </source>
</evidence>